<dbReference type="Pfam" id="PF08818">
    <property type="entry name" value="DUF1801"/>
    <property type="match status" value="1"/>
</dbReference>
<name>A0A179DRK1_9SPHI</name>
<gene>
    <name evidence="2" type="ORF">A5893_16970</name>
</gene>
<dbReference type="AlphaFoldDB" id="A0A179DRK1"/>
<dbReference type="EMBL" id="LWHJ01000001">
    <property type="protein sequence ID" value="OAQ43646.1"/>
    <property type="molecule type" value="Genomic_DNA"/>
</dbReference>
<feature type="domain" description="YdhG-like" evidence="1">
    <location>
        <begin position="24"/>
        <end position="131"/>
    </location>
</feature>
<proteinExistence type="predicted"/>
<dbReference type="RefSeq" id="WP_068820495.1">
    <property type="nucleotide sequence ID" value="NZ_LWHJ01000001.1"/>
</dbReference>
<dbReference type="InterPro" id="IPR014922">
    <property type="entry name" value="YdhG-like"/>
</dbReference>
<dbReference type="STRING" id="1826909.A5893_16970"/>
<comment type="caution">
    <text evidence="2">The sequence shown here is derived from an EMBL/GenBank/DDBJ whole genome shotgun (WGS) entry which is preliminary data.</text>
</comment>
<dbReference type="OrthoDB" id="9811812at2"/>
<sequence length="135" mass="15838">MANQTINLNSEVTDFLEELNHPLRKEIEFLRNVILSADNNLSENIKWNGPNYCFNKDDRITMRIQPTTTKQIQLIFHRGAKKQEQPIDKMIANKSKMLVWKENDRAIASFKNRQDIENGKVALTEIIKQWIIVTK</sequence>
<dbReference type="Proteomes" id="UP000078459">
    <property type="component" value="Unassembled WGS sequence"/>
</dbReference>
<protein>
    <recommendedName>
        <fullName evidence="1">YdhG-like domain-containing protein</fullName>
    </recommendedName>
</protein>
<evidence type="ECO:0000313" key="3">
    <source>
        <dbReference type="Proteomes" id="UP000078459"/>
    </source>
</evidence>
<evidence type="ECO:0000259" key="1">
    <source>
        <dbReference type="Pfam" id="PF08818"/>
    </source>
</evidence>
<reference evidence="2 3" key="1">
    <citation type="submission" date="2016-04" db="EMBL/GenBank/DDBJ databases">
        <authorList>
            <person name="Evans L.H."/>
            <person name="Alamgir A."/>
            <person name="Owens N."/>
            <person name="Weber N.D."/>
            <person name="Virtaneva K."/>
            <person name="Barbian K."/>
            <person name="Babar A."/>
            <person name="Rosenke K."/>
        </authorList>
    </citation>
    <scope>NUCLEOTIDE SEQUENCE [LARGE SCALE GENOMIC DNA]</scope>
    <source>
        <strain evidence="2 3">CCM 8644</strain>
    </source>
</reference>
<organism evidence="2 3">
    <name type="scientific">Pedobacter psychrophilus</name>
    <dbReference type="NCBI Taxonomy" id="1826909"/>
    <lineage>
        <taxon>Bacteria</taxon>
        <taxon>Pseudomonadati</taxon>
        <taxon>Bacteroidota</taxon>
        <taxon>Sphingobacteriia</taxon>
        <taxon>Sphingobacteriales</taxon>
        <taxon>Sphingobacteriaceae</taxon>
        <taxon>Pedobacter</taxon>
    </lineage>
</organism>
<accession>A0A179DRK1</accession>
<dbReference type="SUPFAM" id="SSF159888">
    <property type="entry name" value="YdhG-like"/>
    <property type="match status" value="1"/>
</dbReference>
<evidence type="ECO:0000313" key="2">
    <source>
        <dbReference type="EMBL" id="OAQ43646.1"/>
    </source>
</evidence>
<keyword evidence="3" id="KW-1185">Reference proteome</keyword>
<reference evidence="2 3" key="2">
    <citation type="submission" date="2016-06" db="EMBL/GenBank/DDBJ databases">
        <title>Pedobacter psychrophilus sp. nov., isolated from Antarctic fragmentary rock.</title>
        <authorList>
            <person name="Svec P."/>
        </authorList>
    </citation>
    <scope>NUCLEOTIDE SEQUENCE [LARGE SCALE GENOMIC DNA]</scope>
    <source>
        <strain evidence="2 3">CCM 8644</strain>
    </source>
</reference>